<reference evidence="1 3" key="1">
    <citation type="submission" date="2022-05" db="EMBL/GenBank/DDBJ databases">
        <authorList>
            <consortium name="Genoscope - CEA"/>
            <person name="William W."/>
        </authorList>
    </citation>
    <scope>NUCLEOTIDE SEQUENCE [LARGE SCALE GENOMIC DNA]</scope>
</reference>
<gene>
    <name evidence="1" type="ORF">PEVE_00038726</name>
    <name evidence="2" type="ORF">PEVE_00039311</name>
</gene>
<name>A0ABN8T4C3_9CNID</name>
<comment type="caution">
    <text evidence="1">The sequence shown here is derived from an EMBL/GenBank/DDBJ whole genome shotgun (WGS) entry which is preliminary data.</text>
</comment>
<dbReference type="EMBL" id="CALNXI010006905">
    <property type="protein sequence ID" value="CAH3199217.1"/>
    <property type="molecule type" value="Genomic_DNA"/>
</dbReference>
<evidence type="ECO:0000313" key="3">
    <source>
        <dbReference type="Proteomes" id="UP001159427"/>
    </source>
</evidence>
<feature type="non-terminal residue" evidence="1">
    <location>
        <position position="57"/>
    </location>
</feature>
<evidence type="ECO:0000313" key="2">
    <source>
        <dbReference type="EMBL" id="CAH3199217.1"/>
    </source>
</evidence>
<dbReference type="Proteomes" id="UP001159427">
    <property type="component" value="Unassembled WGS sequence"/>
</dbReference>
<accession>A0ABN8T4C3</accession>
<dbReference type="EMBL" id="CALNXI010006652">
    <property type="protein sequence ID" value="CAH3199146.1"/>
    <property type="molecule type" value="Genomic_DNA"/>
</dbReference>
<proteinExistence type="predicted"/>
<keyword evidence="3" id="KW-1185">Reference proteome</keyword>
<protein>
    <submittedName>
        <fullName evidence="1">Uncharacterized protein</fullName>
    </submittedName>
</protein>
<organism evidence="1 3">
    <name type="scientific">Porites evermanni</name>
    <dbReference type="NCBI Taxonomy" id="104178"/>
    <lineage>
        <taxon>Eukaryota</taxon>
        <taxon>Metazoa</taxon>
        <taxon>Cnidaria</taxon>
        <taxon>Anthozoa</taxon>
        <taxon>Hexacorallia</taxon>
        <taxon>Scleractinia</taxon>
        <taxon>Fungiina</taxon>
        <taxon>Poritidae</taxon>
        <taxon>Porites</taxon>
    </lineage>
</organism>
<evidence type="ECO:0000313" key="1">
    <source>
        <dbReference type="EMBL" id="CAH3199146.1"/>
    </source>
</evidence>
<sequence>MCLFFVVQDQLLQAQRNQDLIEEEEYYDSIKENHRQEEKALNDFSDYVNRTSDYTVL</sequence>